<dbReference type="Gene3D" id="3.40.50.10180">
    <property type="entry name" value="Glycerate kinase, MOFRL-like N-terminal domain"/>
    <property type="match status" value="1"/>
</dbReference>
<comment type="caution">
    <text evidence="3">The sequence shown here is derived from an EMBL/GenBank/DDBJ whole genome shotgun (WGS) entry which is preliminary data.</text>
</comment>
<dbReference type="InterPro" id="IPR038614">
    <property type="entry name" value="GK_N_sf"/>
</dbReference>
<dbReference type="Pfam" id="PF13660">
    <property type="entry name" value="DUF4147"/>
    <property type="match status" value="1"/>
</dbReference>
<reference evidence="3 4" key="1">
    <citation type="journal article" date="2016" name="Nat. Commun.">
        <title>Thousands of microbial genomes shed light on interconnected biogeochemical processes in an aquifer system.</title>
        <authorList>
            <person name="Anantharaman K."/>
            <person name="Brown C.T."/>
            <person name="Hug L.A."/>
            <person name="Sharon I."/>
            <person name="Castelle C.J."/>
            <person name="Probst A.J."/>
            <person name="Thomas B.C."/>
            <person name="Singh A."/>
            <person name="Wilkins M.J."/>
            <person name="Karaoz U."/>
            <person name="Brodie E.L."/>
            <person name="Williams K.H."/>
            <person name="Hubbard S.S."/>
            <person name="Banfield J.F."/>
        </authorList>
    </citation>
    <scope>NUCLEOTIDE SEQUENCE [LARGE SCALE GENOMIC DNA]</scope>
</reference>
<dbReference type="InterPro" id="IPR007835">
    <property type="entry name" value="MOFRL"/>
</dbReference>
<name>A0A1F6DWQ8_9BACT</name>
<dbReference type="AlphaFoldDB" id="A0A1F6DWQ8"/>
<dbReference type="InterPro" id="IPR037035">
    <property type="entry name" value="GK-like_C_sf"/>
</dbReference>
<dbReference type="PANTHER" id="PTHR12227:SF0">
    <property type="entry name" value="GLYCERATE KINASE"/>
    <property type="match status" value="1"/>
</dbReference>
<evidence type="ECO:0000259" key="2">
    <source>
        <dbReference type="Pfam" id="PF13660"/>
    </source>
</evidence>
<dbReference type="InterPro" id="IPR039760">
    <property type="entry name" value="MOFRL_protein"/>
</dbReference>
<accession>A0A1F6DWQ8</accession>
<evidence type="ECO:0000313" key="4">
    <source>
        <dbReference type="Proteomes" id="UP000177652"/>
    </source>
</evidence>
<dbReference type="PANTHER" id="PTHR12227">
    <property type="entry name" value="GLYCERATE KINASE"/>
    <property type="match status" value="1"/>
</dbReference>
<feature type="domain" description="MOFRL" evidence="1">
    <location>
        <begin position="315"/>
        <end position="417"/>
    </location>
</feature>
<dbReference type="SUPFAM" id="SSF82544">
    <property type="entry name" value="GckA/TtuD-like"/>
    <property type="match status" value="1"/>
</dbReference>
<organism evidence="3 4">
    <name type="scientific">Candidatus Kaiserbacteria bacterium RIFCSPHIGHO2_02_FULL_55_20</name>
    <dbReference type="NCBI Taxonomy" id="1798497"/>
    <lineage>
        <taxon>Bacteria</taxon>
        <taxon>Candidatus Kaiseribacteriota</taxon>
    </lineage>
</organism>
<dbReference type="EMBL" id="MFLK01000029">
    <property type="protein sequence ID" value="OGG65861.1"/>
    <property type="molecule type" value="Genomic_DNA"/>
</dbReference>
<sequence>MNPNRIINYEKLATDKPRADALEILEAGYEAVLTERVIQDNVSVLGDVITIRGRTFDMGPFKNVYLVGFGKGACSATYELYKILSTRLKKTVVIDRTILTTCPSAIEAFVGTHPMPSDANVEATKVVMGVAEEAGEDDLVFVIVAGGGSSLLCSSSAECDQNIKLFEDFEHVGATIRELNTVRKHIADLKGGGLAEALYPATVIGLVFSDIVGGNPEEVASGPTYPDTSTNADAQEILRRYKLEDGFVLRETPKDPKYFEKVTNIVLISNEDSIQKMADAARSLGYEALILNKPLYEFPGPALAKIFEQSAPGRVVLAGGEVQLQIPEDHGTGGRCQFLAMEALRALGPDDVFVAAASDGSDNSDEAGAIVDSGTIQRIEERKIDLAPYRARLDTIPVFEATGDEILTGRLDANVSDWYFLLTPR</sequence>
<evidence type="ECO:0000313" key="3">
    <source>
        <dbReference type="EMBL" id="OGG65861.1"/>
    </source>
</evidence>
<protein>
    <recommendedName>
        <fullName evidence="5">MOFRL-associated domain-containing protein</fullName>
    </recommendedName>
</protein>
<evidence type="ECO:0008006" key="5">
    <source>
        <dbReference type="Google" id="ProtNLM"/>
    </source>
</evidence>
<dbReference type="GO" id="GO:0005737">
    <property type="term" value="C:cytoplasm"/>
    <property type="evidence" value="ECO:0007669"/>
    <property type="project" value="TreeGrafter"/>
</dbReference>
<dbReference type="Proteomes" id="UP000177652">
    <property type="component" value="Unassembled WGS sequence"/>
</dbReference>
<feature type="domain" description="MOFRL-associated" evidence="2">
    <location>
        <begin position="21"/>
        <end position="245"/>
    </location>
</feature>
<dbReference type="STRING" id="1798497.A3D71_00630"/>
<proteinExistence type="predicted"/>
<gene>
    <name evidence="3" type="ORF">A3D71_00630</name>
</gene>
<dbReference type="GO" id="GO:0008887">
    <property type="term" value="F:glycerate kinase activity"/>
    <property type="evidence" value="ECO:0007669"/>
    <property type="project" value="InterPro"/>
</dbReference>
<evidence type="ECO:0000259" key="1">
    <source>
        <dbReference type="Pfam" id="PF05161"/>
    </source>
</evidence>
<dbReference type="Gene3D" id="3.40.1480.10">
    <property type="entry name" value="MOFRL domain"/>
    <property type="match status" value="1"/>
</dbReference>
<dbReference type="Pfam" id="PF05161">
    <property type="entry name" value="MOFRL"/>
    <property type="match status" value="1"/>
</dbReference>
<dbReference type="InterPro" id="IPR025286">
    <property type="entry name" value="MOFRL_assoc_dom"/>
</dbReference>